<keyword evidence="2" id="KW-1185">Reference proteome</keyword>
<dbReference type="EMBL" id="VORO01000005">
    <property type="protein sequence ID" value="TXD89859.1"/>
    <property type="molecule type" value="Genomic_DNA"/>
</dbReference>
<name>A0A5C6ZJC2_9FLAO</name>
<keyword evidence="1" id="KW-0413">Isomerase</keyword>
<evidence type="ECO:0000313" key="1">
    <source>
        <dbReference type="EMBL" id="TXD89859.1"/>
    </source>
</evidence>
<dbReference type="GO" id="GO:0016853">
    <property type="term" value="F:isomerase activity"/>
    <property type="evidence" value="ECO:0007669"/>
    <property type="project" value="UniProtKB-KW"/>
</dbReference>
<comment type="caution">
    <text evidence="1">The sequence shown here is derived from an EMBL/GenBank/DDBJ whole genome shotgun (WGS) entry which is preliminary data.</text>
</comment>
<dbReference type="OrthoDB" id="9785180at2"/>
<evidence type="ECO:0000313" key="2">
    <source>
        <dbReference type="Proteomes" id="UP000321578"/>
    </source>
</evidence>
<sequence length="271" mass="31867">MNSSCDFFKDPTDDQPIARVNEAYLYKRDLEGLVKEGTSKDDSTVIVNNFITKWATQLLLLDGAERNLPEARQIEFDKLVKQYKSDLYSKSYLEALVNRSVDTVINDAEAQLVYETNLATFKLNEDLVKFRYLVLNEKASNNDEIEERFKRFDAEDKNYLDSISIQFKDYWLKDSLWVKKTQMVDRIPVLNAENKSELLKKTNYIQLKDSLNLYLMQIKDVLSQNDLAPLEYVRPTIKQIVVNKRKLELIKTFEKDITKDAIKNKRFEIYN</sequence>
<accession>A0A5C6ZJC2</accession>
<dbReference type="Proteomes" id="UP000321578">
    <property type="component" value="Unassembled WGS sequence"/>
</dbReference>
<proteinExistence type="predicted"/>
<dbReference type="AlphaFoldDB" id="A0A5C6ZJC2"/>
<reference evidence="1 2" key="1">
    <citation type="submission" date="2019-08" db="EMBL/GenBank/DDBJ databases">
        <title>Genomes of Subsaximicrobium wynnwilliamsii strains.</title>
        <authorList>
            <person name="Bowman J.P."/>
        </authorList>
    </citation>
    <scope>NUCLEOTIDE SEQUENCE [LARGE SCALE GENOMIC DNA]</scope>
    <source>
        <strain evidence="1 2">2-80-2</strain>
    </source>
</reference>
<organism evidence="1 2">
    <name type="scientific">Subsaximicrobium wynnwilliamsii</name>
    <dbReference type="NCBI Taxonomy" id="291179"/>
    <lineage>
        <taxon>Bacteria</taxon>
        <taxon>Pseudomonadati</taxon>
        <taxon>Bacteroidota</taxon>
        <taxon>Flavobacteriia</taxon>
        <taxon>Flavobacteriales</taxon>
        <taxon>Flavobacteriaceae</taxon>
        <taxon>Subsaximicrobium</taxon>
    </lineage>
</organism>
<protein>
    <submittedName>
        <fullName evidence="1">Peptidyl-prolyl cis-trans isomerase</fullName>
    </submittedName>
</protein>
<gene>
    <name evidence="1" type="ORF">ESY86_06560</name>
</gene>